<dbReference type="RefSeq" id="WP_197698422.1">
    <property type="nucleotide sequence ID" value="NZ_LT607411.1"/>
</dbReference>
<feature type="chain" id="PRO_5008707113" description="asparaginase" evidence="7">
    <location>
        <begin position="40"/>
        <end position="431"/>
    </location>
</feature>
<feature type="domain" description="Asparaginase/glutaminase C-terminal" evidence="9">
    <location>
        <begin position="306"/>
        <end position="402"/>
    </location>
</feature>
<dbReference type="PRINTS" id="PR00139">
    <property type="entry name" value="ASNGLNASE"/>
</dbReference>
<evidence type="ECO:0000256" key="2">
    <source>
        <dbReference type="ARBA" id="ARBA00012920"/>
    </source>
</evidence>
<dbReference type="EMBL" id="LT607411">
    <property type="protein sequence ID" value="SCE97898.1"/>
    <property type="molecule type" value="Genomic_DNA"/>
</dbReference>
<feature type="signal peptide" evidence="7">
    <location>
        <begin position="1"/>
        <end position="39"/>
    </location>
</feature>
<dbReference type="InterPro" id="IPR027473">
    <property type="entry name" value="L-asparaginase_C"/>
</dbReference>
<dbReference type="InterPro" id="IPR027474">
    <property type="entry name" value="L-asparaginase_N"/>
</dbReference>
<protein>
    <recommendedName>
        <fullName evidence="2">asparaginase</fullName>
        <ecNumber evidence="2">3.5.1.1</ecNumber>
    </recommendedName>
</protein>
<dbReference type="FunFam" id="3.40.50.1170:FF:000001">
    <property type="entry name" value="L-asparaginase 2"/>
    <property type="match status" value="1"/>
</dbReference>
<dbReference type="InterPro" id="IPR040919">
    <property type="entry name" value="Asparaginase_C"/>
</dbReference>
<dbReference type="Gene3D" id="3.40.50.1170">
    <property type="entry name" value="L-asparaginase, N-terminal domain"/>
    <property type="match status" value="1"/>
</dbReference>
<dbReference type="GO" id="GO:0006528">
    <property type="term" value="P:asparagine metabolic process"/>
    <property type="evidence" value="ECO:0007669"/>
    <property type="project" value="InterPro"/>
</dbReference>
<dbReference type="PANTHER" id="PTHR11707">
    <property type="entry name" value="L-ASPARAGINASE"/>
    <property type="match status" value="1"/>
</dbReference>
<feature type="active site" description="O-isoaspartyl threonine intermediate" evidence="4">
    <location>
        <position position="87"/>
    </location>
</feature>
<dbReference type="CDD" id="cd08964">
    <property type="entry name" value="L-asparaginase_II"/>
    <property type="match status" value="1"/>
</dbReference>
<sequence length="431" mass="44782">MSLDQRRLLPARRIATLTAPVLSAALAAATVLAITSAGADQPDGPPSGAATDGVIAATEIRSVAYQTTVAEAKTKKPKVTVIGTGGTIAGVATSRSSFTNYRAGQIPIDRLVAQLQPEIGEVADVSTVQFGNKGSGGYSIAELHALTLAVEQTLETSDAVVVTSGTDTMEEFAYWLDLTVQSRKPVVTTGAMRPWAAGTVDGPQVIGADGPANLYNSIVLAASQSTYCYGTVLMLNDEIHTARDVTKSSTTRMDTFQTRELGVLGWIDGSEIKVGRAPSRVADCDQKNRWLTPFNLSDVKVESLPRVEVVYNYQQAGGEAITAFADAGVKGIVTAGTGAGGISSAQSAARSRAIAKGVFFVSTSRVGSGSVSGGSSTAPIFDGDDLLPQKARLLLMLSLAIAPGDAVKVRQLVESLGNPEWNTVPPGNPQN</sequence>
<feature type="domain" description="L-asparaginase N-terminal" evidence="8">
    <location>
        <begin position="78"/>
        <end position="278"/>
    </location>
</feature>
<dbReference type="InterPro" id="IPR036152">
    <property type="entry name" value="Asp/glu_Ase-like_sf"/>
</dbReference>
<evidence type="ECO:0000259" key="8">
    <source>
        <dbReference type="Pfam" id="PF00710"/>
    </source>
</evidence>
<evidence type="ECO:0000313" key="11">
    <source>
        <dbReference type="Proteomes" id="UP000198242"/>
    </source>
</evidence>
<reference evidence="11" key="1">
    <citation type="submission" date="2016-06" db="EMBL/GenBank/DDBJ databases">
        <authorList>
            <person name="Varghese N."/>
            <person name="Submissions Spin"/>
        </authorList>
    </citation>
    <scope>NUCLEOTIDE SEQUENCE [LARGE SCALE GENOMIC DNA]</scope>
    <source>
        <strain evidence="11">DSM 43909</strain>
    </source>
</reference>
<feature type="binding site" evidence="5">
    <location>
        <begin position="166"/>
        <end position="167"/>
    </location>
    <ligand>
        <name>substrate</name>
    </ligand>
</feature>
<dbReference type="PIRSF" id="PIRSF500176">
    <property type="entry name" value="L_ASNase"/>
    <property type="match status" value="1"/>
</dbReference>
<evidence type="ECO:0000313" key="10">
    <source>
        <dbReference type="EMBL" id="SCE97898.1"/>
    </source>
</evidence>
<dbReference type="SFLD" id="SFLDS00057">
    <property type="entry name" value="Glutaminase/Asparaginase"/>
    <property type="match status" value="1"/>
</dbReference>
<dbReference type="Gene3D" id="3.40.50.40">
    <property type="match status" value="1"/>
</dbReference>
<dbReference type="SMART" id="SM00870">
    <property type="entry name" value="Asparaginase"/>
    <property type="match status" value="1"/>
</dbReference>
<dbReference type="AlphaFoldDB" id="A0A1C4WP08"/>
<dbReference type="PROSITE" id="PS00144">
    <property type="entry name" value="ASN_GLN_ASE_1"/>
    <property type="match status" value="1"/>
</dbReference>
<dbReference type="PANTHER" id="PTHR11707:SF28">
    <property type="entry name" value="60 KDA LYSOPHOSPHOLIPASE"/>
    <property type="match status" value="1"/>
</dbReference>
<evidence type="ECO:0000256" key="4">
    <source>
        <dbReference type="PIRSR" id="PIRSR001220-1"/>
    </source>
</evidence>
<feature type="binding site" evidence="5">
    <location>
        <position position="135"/>
    </location>
    <ligand>
        <name>substrate</name>
    </ligand>
</feature>
<evidence type="ECO:0000259" key="9">
    <source>
        <dbReference type="Pfam" id="PF17763"/>
    </source>
</evidence>
<keyword evidence="3" id="KW-0378">Hydrolase</keyword>
<dbReference type="PROSITE" id="PS51732">
    <property type="entry name" value="ASN_GLN_ASE_3"/>
    <property type="match status" value="1"/>
</dbReference>
<dbReference type="InterPro" id="IPR020827">
    <property type="entry name" value="Asparaginase/glutaminase_AS1"/>
</dbReference>
<dbReference type="PIRSF" id="PIRSF001220">
    <property type="entry name" value="L-ASNase_gatD"/>
    <property type="match status" value="1"/>
</dbReference>
<keyword evidence="7" id="KW-0732">Signal</keyword>
<dbReference type="GO" id="GO:0004067">
    <property type="term" value="F:asparaginase activity"/>
    <property type="evidence" value="ECO:0007669"/>
    <property type="project" value="UniProtKB-UniRule"/>
</dbReference>
<accession>A0A1C4WP08</accession>
<name>A0A1C4WP08_MICVI</name>
<dbReference type="SUPFAM" id="SSF53774">
    <property type="entry name" value="Glutaminase/Asparaginase"/>
    <property type="match status" value="1"/>
</dbReference>
<dbReference type="Pfam" id="PF17763">
    <property type="entry name" value="Asparaginase_C"/>
    <property type="match status" value="1"/>
</dbReference>
<dbReference type="InterPro" id="IPR004550">
    <property type="entry name" value="AsnASE_II"/>
</dbReference>
<dbReference type="InterPro" id="IPR037152">
    <property type="entry name" value="L-asparaginase_N_sf"/>
</dbReference>
<dbReference type="Pfam" id="PF00710">
    <property type="entry name" value="Asparaginase"/>
    <property type="match status" value="1"/>
</dbReference>
<dbReference type="EC" id="3.5.1.1" evidence="2"/>
<feature type="active site" evidence="6">
    <location>
        <position position="87"/>
    </location>
</feature>
<keyword evidence="11" id="KW-1185">Reference proteome</keyword>
<evidence type="ECO:0000256" key="3">
    <source>
        <dbReference type="ARBA" id="ARBA00022801"/>
    </source>
</evidence>
<comment type="similarity">
    <text evidence="1">Belongs to the asparaginase 1 family.</text>
</comment>
<gene>
    <name evidence="10" type="ORF">GA0074695_2631</name>
</gene>
<dbReference type="InterPro" id="IPR006034">
    <property type="entry name" value="Asparaginase/glutaminase-like"/>
</dbReference>
<dbReference type="Proteomes" id="UP000198242">
    <property type="component" value="Chromosome I"/>
</dbReference>
<evidence type="ECO:0000256" key="7">
    <source>
        <dbReference type="SAM" id="SignalP"/>
    </source>
</evidence>
<evidence type="ECO:0000256" key="1">
    <source>
        <dbReference type="ARBA" id="ARBA00010518"/>
    </source>
</evidence>
<proteinExistence type="inferred from homology"/>
<evidence type="ECO:0000256" key="5">
    <source>
        <dbReference type="PIRSR" id="PIRSR001220-2"/>
    </source>
</evidence>
<evidence type="ECO:0000256" key="6">
    <source>
        <dbReference type="PROSITE-ProRule" id="PRU10099"/>
    </source>
</evidence>
<organism evidence="10 11">
    <name type="scientific">Micromonospora viridifaciens</name>
    <dbReference type="NCBI Taxonomy" id="1881"/>
    <lineage>
        <taxon>Bacteria</taxon>
        <taxon>Bacillati</taxon>
        <taxon>Actinomycetota</taxon>
        <taxon>Actinomycetes</taxon>
        <taxon>Micromonosporales</taxon>
        <taxon>Micromonosporaceae</taxon>
        <taxon>Micromonospora</taxon>
    </lineage>
</organism>